<reference evidence="3" key="1">
    <citation type="submission" date="2010-03" db="EMBL/GenBank/DDBJ databases">
        <title>The complete genome of Mycoplasma crocodyli MP145.</title>
        <authorList>
            <person name="Glass J.I."/>
            <person name="Durkin A.S."/>
            <person name="Hostetler J."/>
            <person name="Jackson J."/>
            <person name="Johnson J."/>
            <person name="May M.A."/>
            <person name="Paralanov V."/>
            <person name="Radune D."/>
            <person name="Szczypinski B."/>
            <person name="Brown D.R."/>
        </authorList>
    </citation>
    <scope>NUCLEOTIDE SEQUENCE [LARGE SCALE GENOMIC DNA]</scope>
    <source>
        <strain evidence="3">ATCC 51981 / MP145</strain>
    </source>
</reference>
<dbReference type="eggNOG" id="COG1479">
    <property type="taxonomic scope" value="Bacteria"/>
</dbReference>
<dbReference type="OrthoDB" id="9798761at2"/>
<dbReference type="RefSeq" id="WP_013054663.1">
    <property type="nucleotide sequence ID" value="NC_014014.1"/>
</dbReference>
<evidence type="ECO:0000259" key="1">
    <source>
        <dbReference type="Pfam" id="PF03235"/>
    </source>
</evidence>
<reference evidence="2 3" key="3">
    <citation type="journal article" date="2011" name="J. Bacteriol.">
        <title>Genome sequences of Mycoplasma alligatoris A21JP2T and Mycoplasma crocodyli MP145T.</title>
        <authorList>
            <person name="Brown D.R."/>
            <person name="Farmerie W.G."/>
            <person name="May M."/>
            <person name="Benders G.A."/>
            <person name="Durkin A.S."/>
            <person name="Hlavinka K."/>
            <person name="Hostetler J."/>
            <person name="Jackson J."/>
            <person name="Johnson J."/>
            <person name="Miller R.H."/>
            <person name="Paralanov V."/>
            <person name="Radune D."/>
            <person name="Szczypinski B."/>
            <person name="Glass J.I."/>
        </authorList>
    </citation>
    <scope>NUCLEOTIDE SEQUENCE [LARGE SCALE GENOMIC DNA]</scope>
    <source>
        <strain evidence="3">ATCC 51981 / MP145</strain>
    </source>
</reference>
<evidence type="ECO:0000313" key="2">
    <source>
        <dbReference type="EMBL" id="ADE19887.1"/>
    </source>
</evidence>
<dbReference type="EMBL" id="CP001991">
    <property type="protein sequence ID" value="ADE19887.1"/>
    <property type="molecule type" value="Genomic_DNA"/>
</dbReference>
<gene>
    <name evidence="2" type="ordered locus">MCRO_0323</name>
</gene>
<dbReference type="KEGG" id="mcd:MCRO_0323"/>
<feature type="domain" description="GmrSD restriction endonucleases N-terminal" evidence="1">
    <location>
        <begin position="22"/>
        <end position="222"/>
    </location>
</feature>
<keyword evidence="3" id="KW-1185">Reference proteome</keyword>
<accession>D5E5C3</accession>
<dbReference type="PANTHER" id="PTHR37292:SF2">
    <property type="entry name" value="DUF262 DOMAIN-CONTAINING PROTEIN"/>
    <property type="match status" value="1"/>
</dbReference>
<dbReference type="AlphaFoldDB" id="D5E5C3"/>
<reference key="2">
    <citation type="submission" date="2010-03" db="EMBL/GenBank/DDBJ databases">
        <authorList>
            <person name="Ma Z."/>
            <person name="Wang X."/>
            <person name="Liu H."/>
        </authorList>
    </citation>
    <scope>NUCLEOTIDE SEQUENCE</scope>
    <source>
        <strain>MP145</strain>
    </source>
</reference>
<name>D5E5C3_MYCCM</name>
<evidence type="ECO:0000313" key="3">
    <source>
        <dbReference type="Proteomes" id="UP000001845"/>
    </source>
</evidence>
<organism evidence="2 3">
    <name type="scientific">Mycoplasma crocodyli (strain ATCC 51981 / MP145)</name>
    <dbReference type="NCBI Taxonomy" id="512564"/>
    <lineage>
        <taxon>Bacteria</taxon>
        <taxon>Bacillati</taxon>
        <taxon>Mycoplasmatota</taxon>
        <taxon>Mollicutes</taxon>
        <taxon>Mycoplasmataceae</taxon>
        <taxon>Mycoplasma</taxon>
    </lineage>
</organism>
<dbReference type="HOGENOM" id="CLU_379847_0_0_14"/>
<dbReference type="PANTHER" id="PTHR37292">
    <property type="entry name" value="VNG6097C"/>
    <property type="match status" value="1"/>
</dbReference>
<dbReference type="InterPro" id="IPR004919">
    <property type="entry name" value="GmrSD_N"/>
</dbReference>
<sequence>MAIEVKEWSLNNIYKALTSNSKKCSQLTIPMFQRGFKWKKQDEISFIDSIVNDYPVGSLLLYRENDNRFMLIDGLQRSTAIRNFIKQPNKYFSFDFTGQEEKTNLFNFFNVDINNEKDYEKITKITNEIEKIIWSYNSFNDFESADVIRSLSKDLITSNVNEYEFKKVYTPFLNSYKLLVERLEDKLIPVIIYDGDFNSLPEVFNRINSEGVKLEEFEIYAATWPREKIVVENNEIIEKVLKKYDSYQESKDYIVDGYDREMIRTKKLITSFDYVFGLSMFLSDKYNILFTRDAEKSIPLAFQLLNSCFYDSSKKISTIFNVILKFKNRISELQEKLISCIDFVENNLAKIIRFKSNNEQTFKNLHGTNQIISFISFVFRCKYDSETLEQVIDWNTKKKILDETLWKYYVFDIISSKWSTGPDKTIYTFNKSNRYLEKITINSFSSEFDSYYNKTREKKGYIKIPNPTNKDLIILNTIYMKYFSAEDQLSKLFHVEHLIPKNKLRELSQKFKTNDLAISCLSNFAYLPSDLNIMKKDNTIYEFYNTNKDFKYKLDEIEKRYTFTTRDEFNWLNNITSSSELVEKYNEYLDHRYQNMKKKFLISLEYSEDEINDLNNNFNHDASCKDEGKKQEFVKIGQFVRNQIWSLLESGLVDQEEIENLQNINYCKTKFKIDRAFLTSKYENTFDSKGNKRYYKDPIIIGSEKYYVSNELHRRSYYSFLEWWLYYKK</sequence>
<dbReference type="Pfam" id="PF03235">
    <property type="entry name" value="GmrSD_N"/>
    <property type="match status" value="1"/>
</dbReference>
<dbReference type="Proteomes" id="UP000001845">
    <property type="component" value="Chromosome"/>
</dbReference>
<proteinExistence type="predicted"/>
<protein>
    <submittedName>
        <fullName evidence="2">Conserved domain protein</fullName>
    </submittedName>
</protein>